<sequence>MKAHRTERFLKLFLPLLLAKYLARSPKLLIGLSLFFILLIVFIVKIATFAIYSFLFGGLLFIGWQSWNATKRLFRKQKKS</sequence>
<reference evidence="2 3" key="1">
    <citation type="submission" date="2013-07" db="EMBL/GenBank/DDBJ databases">
        <title>Comparative Genomic and Metabolomic Analysis of Twelve Strains of Pseudoalteromonas luteoviolacea.</title>
        <authorList>
            <person name="Vynne N.G."/>
            <person name="Mansson M."/>
            <person name="Gram L."/>
        </authorList>
    </citation>
    <scope>NUCLEOTIDE SEQUENCE [LARGE SCALE GENOMIC DNA]</scope>
    <source>
        <strain evidence="2 3">H33</strain>
    </source>
</reference>
<protein>
    <submittedName>
        <fullName evidence="2">Uncharacterized protein</fullName>
    </submittedName>
</protein>
<feature type="transmembrane region" description="Helical" evidence="1">
    <location>
        <begin position="49"/>
        <end position="70"/>
    </location>
</feature>
<dbReference type="AlphaFoldDB" id="A0A167E4U5"/>
<keyword evidence="1" id="KW-1133">Transmembrane helix</keyword>
<keyword evidence="1" id="KW-0472">Membrane</keyword>
<evidence type="ECO:0000313" key="2">
    <source>
        <dbReference type="EMBL" id="KZN50047.1"/>
    </source>
</evidence>
<accession>A0A167E4U5</accession>
<evidence type="ECO:0000256" key="1">
    <source>
        <dbReference type="SAM" id="Phobius"/>
    </source>
</evidence>
<name>A0A167E4U5_9GAMM</name>
<proteinExistence type="predicted"/>
<evidence type="ECO:0000313" key="3">
    <source>
        <dbReference type="Proteomes" id="UP000076503"/>
    </source>
</evidence>
<feature type="transmembrane region" description="Helical" evidence="1">
    <location>
        <begin position="21"/>
        <end position="43"/>
    </location>
</feature>
<gene>
    <name evidence="2" type="ORF">N476_17010</name>
</gene>
<dbReference type="PATRIC" id="fig|1365251.3.peg.2696"/>
<organism evidence="2 3">
    <name type="scientific">Pseudoalteromonas luteoviolacea H33</name>
    <dbReference type="NCBI Taxonomy" id="1365251"/>
    <lineage>
        <taxon>Bacteria</taxon>
        <taxon>Pseudomonadati</taxon>
        <taxon>Pseudomonadota</taxon>
        <taxon>Gammaproteobacteria</taxon>
        <taxon>Alteromonadales</taxon>
        <taxon>Pseudoalteromonadaceae</taxon>
        <taxon>Pseudoalteromonas</taxon>
    </lineage>
</organism>
<dbReference type="Proteomes" id="UP000076503">
    <property type="component" value="Unassembled WGS sequence"/>
</dbReference>
<comment type="caution">
    <text evidence="2">The sequence shown here is derived from an EMBL/GenBank/DDBJ whole genome shotgun (WGS) entry which is preliminary data.</text>
</comment>
<dbReference type="EMBL" id="AUXZ01000077">
    <property type="protein sequence ID" value="KZN50047.1"/>
    <property type="molecule type" value="Genomic_DNA"/>
</dbReference>
<keyword evidence="1" id="KW-0812">Transmembrane</keyword>